<name>A0A1H6DAU9_9HYPH</name>
<keyword evidence="1" id="KW-0238">DNA-binding</keyword>
<sequence length="150" mass="15908">MLTNKGKYGLKAIVHLARLEAGETAQVANVAQRNNIPKKFLDAILLDLRNAGMLRSKKGPGGGYALAKPARAIKVGAVIRALEGPIAPIACASRSAFRACEDCGDIDTCPVRSVMSDVRDAIAGIVDNTTVDDLVQRSIAREPLHADYAI</sequence>
<dbReference type="GO" id="GO:0005829">
    <property type="term" value="C:cytosol"/>
    <property type="evidence" value="ECO:0007669"/>
    <property type="project" value="TreeGrafter"/>
</dbReference>
<dbReference type="OrthoDB" id="9802344at2"/>
<dbReference type="SUPFAM" id="SSF46785">
    <property type="entry name" value="Winged helix' DNA-binding domain"/>
    <property type="match status" value="1"/>
</dbReference>
<dbReference type="Pfam" id="PF02082">
    <property type="entry name" value="Rrf2"/>
    <property type="match status" value="1"/>
</dbReference>
<evidence type="ECO:0000256" key="1">
    <source>
        <dbReference type="ARBA" id="ARBA00023125"/>
    </source>
</evidence>
<dbReference type="GO" id="GO:0003700">
    <property type="term" value="F:DNA-binding transcription factor activity"/>
    <property type="evidence" value="ECO:0007669"/>
    <property type="project" value="TreeGrafter"/>
</dbReference>
<dbReference type="InterPro" id="IPR036388">
    <property type="entry name" value="WH-like_DNA-bd_sf"/>
</dbReference>
<dbReference type="EMBL" id="FNUY01000019">
    <property type="protein sequence ID" value="SEG81845.1"/>
    <property type="molecule type" value="Genomic_DNA"/>
</dbReference>
<dbReference type="PANTHER" id="PTHR33221">
    <property type="entry name" value="WINGED HELIX-TURN-HELIX TRANSCRIPTIONAL REGULATOR, RRF2 FAMILY"/>
    <property type="match status" value="1"/>
</dbReference>
<dbReference type="RefSeq" id="WP_103875585.1">
    <property type="nucleotide sequence ID" value="NZ_FNUY01000019.1"/>
</dbReference>
<evidence type="ECO:0000313" key="2">
    <source>
        <dbReference type="EMBL" id="SEG81845.1"/>
    </source>
</evidence>
<evidence type="ECO:0000313" key="3">
    <source>
        <dbReference type="Proteomes" id="UP000236743"/>
    </source>
</evidence>
<dbReference type="PROSITE" id="PS51197">
    <property type="entry name" value="HTH_RRF2_2"/>
    <property type="match status" value="1"/>
</dbReference>
<dbReference type="GO" id="GO:0003677">
    <property type="term" value="F:DNA binding"/>
    <property type="evidence" value="ECO:0007669"/>
    <property type="project" value="UniProtKB-KW"/>
</dbReference>
<dbReference type="Proteomes" id="UP000236743">
    <property type="component" value="Unassembled WGS sequence"/>
</dbReference>
<gene>
    <name evidence="2" type="ORF">SAMN04488115_11924</name>
</gene>
<protein>
    <submittedName>
        <fullName evidence="2">Transcriptional regulator, BadM/Rrf2 family</fullName>
    </submittedName>
</protein>
<organism evidence="2 3">
    <name type="scientific">Bosea lathyri</name>
    <dbReference type="NCBI Taxonomy" id="1036778"/>
    <lineage>
        <taxon>Bacteria</taxon>
        <taxon>Pseudomonadati</taxon>
        <taxon>Pseudomonadota</taxon>
        <taxon>Alphaproteobacteria</taxon>
        <taxon>Hyphomicrobiales</taxon>
        <taxon>Boseaceae</taxon>
        <taxon>Bosea</taxon>
    </lineage>
</organism>
<reference evidence="2 3" key="1">
    <citation type="submission" date="2016-10" db="EMBL/GenBank/DDBJ databases">
        <authorList>
            <person name="de Groot N.N."/>
        </authorList>
    </citation>
    <scope>NUCLEOTIDE SEQUENCE [LARGE SCALE GENOMIC DNA]</scope>
    <source>
        <strain evidence="2 3">DSM 26656</strain>
    </source>
</reference>
<accession>A0A1H6DAU9</accession>
<dbReference type="NCBIfam" id="TIGR00738">
    <property type="entry name" value="rrf2_super"/>
    <property type="match status" value="1"/>
</dbReference>
<dbReference type="InterPro" id="IPR036390">
    <property type="entry name" value="WH_DNA-bd_sf"/>
</dbReference>
<dbReference type="InterPro" id="IPR000944">
    <property type="entry name" value="Tscrpt_reg_Rrf2"/>
</dbReference>
<dbReference type="PANTHER" id="PTHR33221:SF5">
    <property type="entry name" value="HTH-TYPE TRANSCRIPTIONAL REGULATOR ISCR"/>
    <property type="match status" value="1"/>
</dbReference>
<proteinExistence type="predicted"/>
<dbReference type="Gene3D" id="1.10.10.10">
    <property type="entry name" value="Winged helix-like DNA-binding domain superfamily/Winged helix DNA-binding domain"/>
    <property type="match status" value="1"/>
</dbReference>
<dbReference type="AlphaFoldDB" id="A0A1H6DAU9"/>
<keyword evidence="3" id="KW-1185">Reference proteome</keyword>